<evidence type="ECO:0000313" key="2">
    <source>
        <dbReference type="Proteomes" id="UP000887013"/>
    </source>
</evidence>
<dbReference type="InterPro" id="IPR052709">
    <property type="entry name" value="Transposase-MT_Hybrid"/>
</dbReference>
<dbReference type="EMBL" id="BMAW01020282">
    <property type="protein sequence ID" value="GFT67235.1"/>
    <property type="molecule type" value="Genomic_DNA"/>
</dbReference>
<dbReference type="PANTHER" id="PTHR46060:SF1">
    <property type="entry name" value="MARINER MOS1 TRANSPOSASE-LIKE PROTEIN"/>
    <property type="match status" value="1"/>
</dbReference>
<dbReference type="Gene3D" id="3.30.420.10">
    <property type="entry name" value="Ribonuclease H-like superfamily/Ribonuclease H"/>
    <property type="match status" value="1"/>
</dbReference>
<dbReference type="Proteomes" id="UP000887013">
    <property type="component" value="Unassembled WGS sequence"/>
</dbReference>
<dbReference type="PANTHER" id="PTHR46060">
    <property type="entry name" value="MARINER MOS1 TRANSPOSASE-LIKE PROTEIN"/>
    <property type="match status" value="1"/>
</dbReference>
<protein>
    <submittedName>
        <fullName evidence="1">Histone-lysine N-methyltransferase SETMAR</fullName>
    </submittedName>
</protein>
<name>A0A8X6PGJ9_NEPPI</name>
<dbReference type="OrthoDB" id="6433921at2759"/>
<reference evidence="1" key="1">
    <citation type="submission" date="2020-08" db="EMBL/GenBank/DDBJ databases">
        <title>Multicomponent nature underlies the extraordinary mechanical properties of spider dragline silk.</title>
        <authorList>
            <person name="Kono N."/>
            <person name="Nakamura H."/>
            <person name="Mori M."/>
            <person name="Yoshida Y."/>
            <person name="Ohtoshi R."/>
            <person name="Malay A.D."/>
            <person name="Moran D.A.P."/>
            <person name="Tomita M."/>
            <person name="Numata K."/>
            <person name="Arakawa K."/>
        </authorList>
    </citation>
    <scope>NUCLEOTIDE SEQUENCE</scope>
</reference>
<comment type="caution">
    <text evidence="1">The sequence shown here is derived from an EMBL/GenBank/DDBJ whole genome shotgun (WGS) entry which is preliminary data.</text>
</comment>
<gene>
    <name evidence="1" type="primary">SETMAR</name>
    <name evidence="1" type="ORF">NPIL_254241</name>
</gene>
<keyword evidence="2" id="KW-1185">Reference proteome</keyword>
<dbReference type="InterPro" id="IPR036397">
    <property type="entry name" value="RNaseH_sf"/>
</dbReference>
<dbReference type="AlphaFoldDB" id="A0A8X6PGJ9"/>
<proteinExistence type="predicted"/>
<accession>A0A8X6PGJ9</accession>
<dbReference type="GO" id="GO:0003676">
    <property type="term" value="F:nucleic acid binding"/>
    <property type="evidence" value="ECO:0007669"/>
    <property type="project" value="InterPro"/>
</dbReference>
<sequence length="119" mass="13872">MKLYNNWKEVQQSLQRKEPALVNRKGILILHDNARPHVTRVVRDTIQRLDCDTLCHPPHSPDLAQSDYPLFHFLDNHLCGNFFTNEADLRQPFTDSQGTLKLTKMSNKNVLPDFNYVVQ</sequence>
<evidence type="ECO:0000313" key="1">
    <source>
        <dbReference type="EMBL" id="GFT67235.1"/>
    </source>
</evidence>
<organism evidence="1 2">
    <name type="scientific">Nephila pilipes</name>
    <name type="common">Giant wood spider</name>
    <name type="synonym">Nephila maculata</name>
    <dbReference type="NCBI Taxonomy" id="299642"/>
    <lineage>
        <taxon>Eukaryota</taxon>
        <taxon>Metazoa</taxon>
        <taxon>Ecdysozoa</taxon>
        <taxon>Arthropoda</taxon>
        <taxon>Chelicerata</taxon>
        <taxon>Arachnida</taxon>
        <taxon>Araneae</taxon>
        <taxon>Araneomorphae</taxon>
        <taxon>Entelegynae</taxon>
        <taxon>Araneoidea</taxon>
        <taxon>Nephilidae</taxon>
        <taxon>Nephila</taxon>
    </lineage>
</organism>